<evidence type="ECO:0000313" key="1">
    <source>
        <dbReference type="EMBL" id="DAE28982.1"/>
    </source>
</evidence>
<protein>
    <submittedName>
        <fullName evidence="1">Uncharacterized protein</fullName>
    </submittedName>
</protein>
<proteinExistence type="predicted"/>
<sequence length="32" mass="4110">MKKRKWIYDYVTVGNKTYQFKNGKLKWTIRWE</sequence>
<name>A0A8S5RC34_9VIRU</name>
<dbReference type="EMBL" id="BK059091">
    <property type="protein sequence ID" value="DAE28982.1"/>
    <property type="molecule type" value="Genomic_DNA"/>
</dbReference>
<organism evidence="1">
    <name type="scientific">virus sp. ctmTa7</name>
    <dbReference type="NCBI Taxonomy" id="2828255"/>
    <lineage>
        <taxon>Viruses</taxon>
    </lineage>
</organism>
<accession>A0A8S5RC34</accession>
<reference evidence="1" key="1">
    <citation type="journal article" date="2021" name="Proc. Natl. Acad. Sci. U.S.A.">
        <title>A Catalog of Tens of Thousands of Viruses from Human Metagenomes Reveals Hidden Associations with Chronic Diseases.</title>
        <authorList>
            <person name="Tisza M.J."/>
            <person name="Buck C.B."/>
        </authorList>
    </citation>
    <scope>NUCLEOTIDE SEQUENCE</scope>
    <source>
        <strain evidence="1">CtmTa7</strain>
    </source>
</reference>